<dbReference type="PANTHER" id="PTHR43267:SF3">
    <property type="entry name" value="THIF PROTEIN"/>
    <property type="match status" value="1"/>
</dbReference>
<dbReference type="Gene3D" id="3.40.50.720">
    <property type="entry name" value="NAD(P)-binding Rossmann-like Domain"/>
    <property type="match status" value="1"/>
</dbReference>
<dbReference type="EMBL" id="JAUHTC010000040">
    <property type="protein sequence ID" value="MDN4518394.1"/>
    <property type="molecule type" value="Genomic_DNA"/>
</dbReference>
<proteinExistence type="predicted"/>
<evidence type="ECO:0000313" key="3">
    <source>
        <dbReference type="EMBL" id="MDN4518394.1"/>
    </source>
</evidence>
<gene>
    <name evidence="3" type="ORF">QYF68_11235</name>
</gene>
<dbReference type="InterPro" id="IPR000594">
    <property type="entry name" value="ThiF_NAD_FAD-bd"/>
</dbReference>
<dbReference type="PANTHER" id="PTHR43267">
    <property type="entry name" value="TRNA THREONYLCARBAMOYLADENOSINE DEHYDRATASE"/>
    <property type="match status" value="1"/>
</dbReference>
<accession>A0ABT8HCA7</accession>
<keyword evidence="4" id="KW-1185">Reference proteome</keyword>
<dbReference type="SUPFAM" id="SSF69572">
    <property type="entry name" value="Activating enzymes of the ubiquitin-like proteins"/>
    <property type="match status" value="1"/>
</dbReference>
<evidence type="ECO:0000313" key="4">
    <source>
        <dbReference type="Proteomes" id="UP001172687"/>
    </source>
</evidence>
<organism evidence="3 4">
    <name type="scientific">Mycolicibacterium austroafricanum</name>
    <name type="common">Mycobacterium austroafricanum</name>
    <dbReference type="NCBI Taxonomy" id="39687"/>
    <lineage>
        <taxon>Bacteria</taxon>
        <taxon>Bacillati</taxon>
        <taxon>Actinomycetota</taxon>
        <taxon>Actinomycetes</taxon>
        <taxon>Mycobacteriales</taxon>
        <taxon>Mycobacteriaceae</taxon>
        <taxon>Mycolicibacterium</taxon>
    </lineage>
</organism>
<dbReference type="InterPro" id="IPR035985">
    <property type="entry name" value="Ubiquitin-activating_enz"/>
</dbReference>
<sequence>MTFEHSGAQADDSNGRVEDQSAAGALVLDPAEPADQQVLDSLRGDPAIVFIDRAAQQAETLARLLPAPTGELTDEPRRWAYYPWRRTVVSILGPRAFARVRADRNRNLITSQEQEALGSLRVGVVGLSVGHAVAHTLAMQGLCGELRLADFDDLELSNLNRVPATVFDIGVNKAVTAARRIAEVDPYLAVRVIDSGLTDQTVDAFLDGLDIVVEECDSLDVKALVREAARSRRQPVLMATSDRGLIDVERFDLEPERPIFHGLLGEVDAASLAGLDSREKIPHVLRIIDGGNLSARGAASLVEVGQTLSTWPQLVGDVLVGAAAVAEAVRRIGLGEPLSSGRARLDTATALTGLTDPMRRAPQPGWDPVTVEDPADVRDAVHAVALAANRAPSGGNVQPWHIESGRDVVTIRVAPEFQSTIDVGFRGSAVAVGAATFNARVAAAAHQLSGEVTFVEGDDRSPLTAVVTLAEGRDEHLASLYPALAARETNRRHGTPSELPRATVAALDAAGRREGARVQLLEDREVIDALGTLLAETDRIRYLTPHLHTDMASELRWPGDGLPDSGIDVRSLELGAAELVTLDILRRPEVMSLLTTWNAGAVLGADTRARIVNSGALALILTDDISLTGYARGGSAAEAVWIAAQQHGLSVQPISPVFLYAHTADELHELSPRFADRLADLQRRFRQLTAVGPGEATALILRLTSAPPPSVRSRRRPLHSASTPVS</sequence>
<protein>
    <submittedName>
        <fullName evidence="3">Rv1355c family protein</fullName>
    </submittedName>
</protein>
<dbReference type="CDD" id="cd01483">
    <property type="entry name" value="E1_enzyme_family"/>
    <property type="match status" value="1"/>
</dbReference>
<feature type="region of interest" description="Disordered" evidence="1">
    <location>
        <begin position="707"/>
        <end position="726"/>
    </location>
</feature>
<reference evidence="3" key="1">
    <citation type="submission" date="2023-07" db="EMBL/GenBank/DDBJ databases">
        <title>Degradation of tert-butanol by M. austroafricanum TBA100.</title>
        <authorList>
            <person name="Helbich S."/>
            <person name="Vainshtein Y."/>
        </authorList>
    </citation>
    <scope>NUCLEOTIDE SEQUENCE</scope>
    <source>
        <strain evidence="3">TBA100</strain>
    </source>
</reference>
<dbReference type="InterPro" id="IPR000415">
    <property type="entry name" value="Nitroreductase-like"/>
</dbReference>
<evidence type="ECO:0000256" key="1">
    <source>
        <dbReference type="SAM" id="MobiDB-lite"/>
    </source>
</evidence>
<dbReference type="Proteomes" id="UP001172687">
    <property type="component" value="Unassembled WGS sequence"/>
</dbReference>
<feature type="domain" description="THIF-type NAD/FAD binding fold" evidence="2">
    <location>
        <begin position="104"/>
        <end position="265"/>
    </location>
</feature>
<dbReference type="RefSeq" id="WP_208676075.1">
    <property type="nucleotide sequence ID" value="NZ_CP070380.1"/>
</dbReference>
<dbReference type="Pfam" id="PF00899">
    <property type="entry name" value="ThiF"/>
    <property type="match status" value="1"/>
</dbReference>
<comment type="caution">
    <text evidence="3">The sequence shown here is derived from an EMBL/GenBank/DDBJ whole genome shotgun (WGS) entry which is preliminary data.</text>
</comment>
<name>A0ABT8HCA7_MYCAO</name>
<feature type="region of interest" description="Disordered" evidence="1">
    <location>
        <begin position="1"/>
        <end position="29"/>
    </location>
</feature>
<dbReference type="NCBIfam" id="NF005901">
    <property type="entry name" value="PRK07877.1"/>
    <property type="match status" value="1"/>
</dbReference>
<dbReference type="InterPro" id="IPR045886">
    <property type="entry name" value="ThiF/MoeB/HesA"/>
</dbReference>
<evidence type="ECO:0000259" key="2">
    <source>
        <dbReference type="Pfam" id="PF00899"/>
    </source>
</evidence>
<dbReference type="Gene3D" id="3.40.109.10">
    <property type="entry name" value="NADH Oxidase"/>
    <property type="match status" value="1"/>
</dbReference>